<evidence type="ECO:0000313" key="2">
    <source>
        <dbReference type="Proteomes" id="UP001211005"/>
    </source>
</evidence>
<dbReference type="RefSeq" id="WP_269559022.1">
    <property type="nucleotide sequence ID" value="NZ_CP114767.1"/>
</dbReference>
<sequence length="272" mass="29582">MPGFQLLPFSLRWPLWAMVGMLLAPEVAAQTAPATRLVPFRQGRRFGYADLSRRLVLPPTYDDAGPMVNEVAWVRRGALYGYIDGSGNLVTPVQYTAAGTFGPDGRATVVLAADTFAIGLDGQRLTEPAAPAPETDYLEQGDLVRRQGKVGFRFTSGSSTVVPAEYDEIRDLHHDGLLLVRQGTKWGVLNAKGRLTLPLEYDAIRATPANGFVLPVVEQAGRFGYLGPDGKLLTPIKYATAAPFAQEVARVTTATGQPGYLDSRGREFWDDK</sequence>
<evidence type="ECO:0000313" key="1">
    <source>
        <dbReference type="EMBL" id="WBA40936.1"/>
    </source>
</evidence>
<keyword evidence="2" id="KW-1185">Reference proteome</keyword>
<dbReference type="InterPro" id="IPR032774">
    <property type="entry name" value="WG_beta_rep"/>
</dbReference>
<dbReference type="Proteomes" id="UP001211005">
    <property type="component" value="Chromosome"/>
</dbReference>
<accession>A0ABY7LNA9</accession>
<proteinExistence type="predicted"/>
<protein>
    <submittedName>
        <fullName evidence="1">WG repeat-containing protein</fullName>
    </submittedName>
</protein>
<organism evidence="1 2">
    <name type="scientific">Hymenobacter canadensis</name>
    <dbReference type="NCBI Taxonomy" id="2999067"/>
    <lineage>
        <taxon>Bacteria</taxon>
        <taxon>Pseudomonadati</taxon>
        <taxon>Bacteroidota</taxon>
        <taxon>Cytophagia</taxon>
        <taxon>Cytophagales</taxon>
        <taxon>Hymenobacteraceae</taxon>
        <taxon>Hymenobacter</taxon>
    </lineage>
</organism>
<reference evidence="1 2" key="1">
    <citation type="submission" date="2022-12" db="EMBL/GenBank/DDBJ databases">
        <title>Hymenobacter canadensis sp. nov. isolated from lake water of the Cambridge Bay, Canada.</title>
        <authorList>
            <person name="Kim W.H."/>
            <person name="Lee Y.M."/>
        </authorList>
    </citation>
    <scope>NUCLEOTIDE SEQUENCE [LARGE SCALE GENOMIC DNA]</scope>
    <source>
        <strain evidence="1 2">PAMC 29467</strain>
    </source>
</reference>
<dbReference type="PANTHER" id="PTHR37841">
    <property type="entry name" value="GLR2918 PROTEIN"/>
    <property type="match status" value="1"/>
</dbReference>
<name>A0ABY7LNA9_9BACT</name>
<dbReference type="Pfam" id="PF14903">
    <property type="entry name" value="WG_beta_rep"/>
    <property type="match status" value="3"/>
</dbReference>
<gene>
    <name evidence="1" type="ORF">O3303_14020</name>
</gene>
<dbReference type="PANTHER" id="PTHR37841:SF1">
    <property type="entry name" value="DUF3298 DOMAIN-CONTAINING PROTEIN"/>
    <property type="match status" value="1"/>
</dbReference>
<dbReference type="EMBL" id="CP114767">
    <property type="protein sequence ID" value="WBA40936.1"/>
    <property type="molecule type" value="Genomic_DNA"/>
</dbReference>